<dbReference type="AlphaFoldDB" id="A0A1C5J185"/>
<dbReference type="NCBIfam" id="NF041254">
    <property type="entry name" value="motor_HelR"/>
    <property type="match status" value="1"/>
</dbReference>
<dbReference type="InterPro" id="IPR027417">
    <property type="entry name" value="P-loop_NTPase"/>
</dbReference>
<dbReference type="SUPFAM" id="SSF52540">
    <property type="entry name" value="P-loop containing nucleoside triphosphate hydrolases"/>
    <property type="match status" value="1"/>
</dbReference>
<keyword evidence="3 5" id="KW-0347">Helicase</keyword>
<accession>A0A1C5J185</accession>
<evidence type="ECO:0000313" key="9">
    <source>
        <dbReference type="Proteomes" id="UP000198217"/>
    </source>
</evidence>
<dbReference type="Gene3D" id="3.40.50.300">
    <property type="entry name" value="P-loop containing nucleotide triphosphate hydrolases"/>
    <property type="match status" value="3"/>
</dbReference>
<evidence type="ECO:0000313" key="8">
    <source>
        <dbReference type="EMBL" id="SCG64340.1"/>
    </source>
</evidence>
<feature type="region of interest" description="Disordered" evidence="6">
    <location>
        <begin position="574"/>
        <end position="593"/>
    </location>
</feature>
<gene>
    <name evidence="8" type="ORF">GA0070609_3955</name>
</gene>
<keyword evidence="9" id="KW-1185">Reference proteome</keyword>
<proteinExistence type="predicted"/>
<evidence type="ECO:0000259" key="7">
    <source>
        <dbReference type="PROSITE" id="PS51198"/>
    </source>
</evidence>
<evidence type="ECO:0000256" key="2">
    <source>
        <dbReference type="ARBA" id="ARBA00022801"/>
    </source>
</evidence>
<dbReference type="GO" id="GO:0016787">
    <property type="term" value="F:hydrolase activity"/>
    <property type="evidence" value="ECO:0007669"/>
    <property type="project" value="UniProtKB-UniRule"/>
</dbReference>
<dbReference type="GO" id="GO:0043138">
    <property type="term" value="F:3'-5' DNA helicase activity"/>
    <property type="evidence" value="ECO:0007669"/>
    <property type="project" value="TreeGrafter"/>
</dbReference>
<keyword evidence="1 5" id="KW-0547">Nucleotide-binding</keyword>
<dbReference type="InterPro" id="IPR000212">
    <property type="entry name" value="DNA_helicase_UvrD/REP"/>
</dbReference>
<dbReference type="PANTHER" id="PTHR11070:SF45">
    <property type="entry name" value="DNA 3'-5' HELICASE"/>
    <property type="match status" value="1"/>
</dbReference>
<dbReference type="PROSITE" id="PS51198">
    <property type="entry name" value="UVRD_HELICASE_ATP_BIND"/>
    <property type="match status" value="1"/>
</dbReference>
<feature type="region of interest" description="Disordered" evidence="6">
    <location>
        <begin position="39"/>
        <end position="67"/>
    </location>
</feature>
<feature type="binding site" evidence="5">
    <location>
        <begin position="336"/>
        <end position="343"/>
    </location>
    <ligand>
        <name>ATP</name>
        <dbReference type="ChEBI" id="CHEBI:30616"/>
    </ligand>
</feature>
<keyword evidence="2 5" id="KW-0378">Hydrolase</keyword>
<dbReference type="PANTHER" id="PTHR11070">
    <property type="entry name" value="UVRD / RECB / PCRA DNA HELICASE FAMILY MEMBER"/>
    <property type="match status" value="1"/>
</dbReference>
<dbReference type="GO" id="GO:0003677">
    <property type="term" value="F:DNA binding"/>
    <property type="evidence" value="ECO:0007669"/>
    <property type="project" value="InterPro"/>
</dbReference>
<reference evidence="8 9" key="1">
    <citation type="submission" date="2016-06" db="EMBL/GenBank/DDBJ databases">
        <authorList>
            <person name="Kjaerup R.B."/>
            <person name="Dalgaard T.S."/>
            <person name="Juul-Madsen H.R."/>
        </authorList>
    </citation>
    <scope>NUCLEOTIDE SEQUENCE [LARGE SCALE GENOMIC DNA]</scope>
    <source>
        <strain evidence="8 9">DSM 43904</strain>
    </source>
</reference>
<evidence type="ECO:0000256" key="4">
    <source>
        <dbReference type="ARBA" id="ARBA00022840"/>
    </source>
</evidence>
<name>A0A1C5J185_9ACTN</name>
<dbReference type="Proteomes" id="UP000198217">
    <property type="component" value="Chromosome I"/>
</dbReference>
<dbReference type="GO" id="GO:0005829">
    <property type="term" value="C:cytosol"/>
    <property type="evidence" value="ECO:0007669"/>
    <property type="project" value="TreeGrafter"/>
</dbReference>
<sequence length="837" mass="90836">MKLREEGSLTDAVAKLCAEHDVPPLVMGWGYGVQGSYGRHRAPEGAGKKKGGNRFPPFSRYSGPGGLWQDPGRAAESLAEARIWRKWGGCDMRTFLSTYGAGGTGEPPAGGAAGGNGGRAPLTGASVFDLPDQLAGKADPALIAQDEQHFAAMAESLEQLSADLSDRLDAARKAPGGKGRQAVDRDQEIRRLSARLRALGRYGLDLCLGHMVSADDPEPVYIGRRGLTDSAGRRLLLDWRSPAAEPFFGATHANPMGLASRRRYRWTKGRITDYWDEVFSPDGFAGHAAALDDQSAFIASLGGSRSDRMRDVLGTIQADQDAIIRAGSTGALVVDGGPGTGKTVVALHRTAYLLYADPRLGHRRGGVLFVGPHQPYLAYVSDVLPSLGEEDVQICTLRDLVPEGAAARVETDPDVARLKSSADLVRAIEAAVRFYEEPPSKGMTVTTDDAELRLSVADWADAFDAPDPGTPHNEARDEIWAELLTILIDKYDGDEPDELVRRSLLRNPELRTAVNRAWPVLDPAELVADLWSVPAYLRKCAPWLSTDDIRKLQRDDARAWTLSDLPLLDAARQRIGDPGASGRRSRSDTAAAVEREQMTRVVDDLIEANAYDDGEGLLTMLRQQDLRDALVEGSTSADTEPDRLAGPFAHIVVDEAQELTDAEWQMLLLRCPSRSFTIVGDRAQARHGFTESWRERLERIGLDRIDLASLTINYRTPKEIMTAAEPVIRAALPDANVPTSVRSGGVPVERGAVSELRPILDAWLATHADGIACVIGDPTFEATSRVRSLTPELAKGLEFDLVVLVDPEKFGDGIEGAVDRYVAMTRATQRLVILTSS</sequence>
<dbReference type="EMBL" id="LT607750">
    <property type="protein sequence ID" value="SCG64340.1"/>
    <property type="molecule type" value="Genomic_DNA"/>
</dbReference>
<protein>
    <submittedName>
        <fullName evidence="8">DNA helicase IV</fullName>
    </submittedName>
</protein>
<feature type="domain" description="UvrD-like helicase ATP-binding" evidence="7">
    <location>
        <begin position="315"/>
        <end position="717"/>
    </location>
</feature>
<dbReference type="GO" id="GO:0005524">
    <property type="term" value="F:ATP binding"/>
    <property type="evidence" value="ECO:0007669"/>
    <property type="project" value="UniProtKB-UniRule"/>
</dbReference>
<evidence type="ECO:0000256" key="6">
    <source>
        <dbReference type="SAM" id="MobiDB-lite"/>
    </source>
</evidence>
<dbReference type="GO" id="GO:0000725">
    <property type="term" value="P:recombinational repair"/>
    <property type="evidence" value="ECO:0007669"/>
    <property type="project" value="TreeGrafter"/>
</dbReference>
<organism evidence="8 9">
    <name type="scientific">Micromonospora echinaurantiaca</name>
    <dbReference type="NCBI Taxonomy" id="47857"/>
    <lineage>
        <taxon>Bacteria</taxon>
        <taxon>Bacillati</taxon>
        <taxon>Actinomycetota</taxon>
        <taxon>Actinomycetes</taxon>
        <taxon>Micromonosporales</taxon>
        <taxon>Micromonosporaceae</taxon>
        <taxon>Micromonospora</taxon>
    </lineage>
</organism>
<keyword evidence="4 5" id="KW-0067">ATP-binding</keyword>
<evidence type="ECO:0000256" key="1">
    <source>
        <dbReference type="ARBA" id="ARBA00022741"/>
    </source>
</evidence>
<evidence type="ECO:0000256" key="5">
    <source>
        <dbReference type="PROSITE-ProRule" id="PRU00560"/>
    </source>
</evidence>
<evidence type="ECO:0000256" key="3">
    <source>
        <dbReference type="ARBA" id="ARBA00022806"/>
    </source>
</evidence>
<dbReference type="InterPro" id="IPR014016">
    <property type="entry name" value="UvrD-like_ATP-bd"/>
</dbReference>